<organism evidence="1 2">
    <name type="scientific">Elaeophora elaphi</name>
    <dbReference type="NCBI Taxonomy" id="1147741"/>
    <lineage>
        <taxon>Eukaryota</taxon>
        <taxon>Metazoa</taxon>
        <taxon>Ecdysozoa</taxon>
        <taxon>Nematoda</taxon>
        <taxon>Chromadorea</taxon>
        <taxon>Rhabditida</taxon>
        <taxon>Spirurina</taxon>
        <taxon>Spiruromorpha</taxon>
        <taxon>Filarioidea</taxon>
        <taxon>Onchocercidae</taxon>
        <taxon>Elaeophora</taxon>
    </lineage>
</organism>
<dbReference type="AlphaFoldDB" id="A0A0R3RLC4"/>
<evidence type="ECO:0000313" key="2">
    <source>
        <dbReference type="WBParaSite" id="EEL_0000228301-mRNA-1"/>
    </source>
</evidence>
<dbReference type="Proteomes" id="UP000050640">
    <property type="component" value="Unplaced"/>
</dbReference>
<dbReference type="WBParaSite" id="EEL_0000228301-mRNA-1">
    <property type="protein sequence ID" value="EEL_0000228301-mRNA-1"/>
    <property type="gene ID" value="EEL_0000228301"/>
</dbReference>
<protein>
    <submittedName>
        <fullName evidence="2">Ovule protein</fullName>
    </submittedName>
</protein>
<sequence length="88" mass="10086">MPVTASNHLEVVRMISDPIALRITKLPQSYVCLFFKIITPKNFLFPTYVGRIFQTAYSQMAKAHFHSPSNLLGFFNLAKIVIFNDDFC</sequence>
<name>A0A0R3RLC4_9BILA</name>
<proteinExistence type="predicted"/>
<reference evidence="2" key="1">
    <citation type="submission" date="2017-02" db="UniProtKB">
        <authorList>
            <consortium name="WormBaseParasite"/>
        </authorList>
    </citation>
    <scope>IDENTIFICATION</scope>
</reference>
<keyword evidence="1" id="KW-1185">Reference proteome</keyword>
<accession>A0A0R3RLC4</accession>
<evidence type="ECO:0000313" key="1">
    <source>
        <dbReference type="Proteomes" id="UP000050640"/>
    </source>
</evidence>